<protein>
    <submittedName>
        <fullName evidence="2">Uncharacterized protein</fullName>
    </submittedName>
</protein>
<proteinExistence type="predicted"/>
<evidence type="ECO:0000256" key="1">
    <source>
        <dbReference type="SAM" id="Phobius"/>
    </source>
</evidence>
<accession>A0A0L8HVB7</accession>
<name>A0A0L8HVB7_OCTBM</name>
<evidence type="ECO:0000313" key="2">
    <source>
        <dbReference type="EMBL" id="KOF93137.1"/>
    </source>
</evidence>
<gene>
    <name evidence="2" type="ORF">OCBIM_22005017mg</name>
</gene>
<keyword evidence="1" id="KW-0812">Transmembrane</keyword>
<reference evidence="2" key="1">
    <citation type="submission" date="2015-07" db="EMBL/GenBank/DDBJ databases">
        <title>MeaNS - Measles Nucleotide Surveillance Program.</title>
        <authorList>
            <person name="Tran T."/>
            <person name="Druce J."/>
        </authorList>
    </citation>
    <scope>NUCLEOTIDE SEQUENCE</scope>
    <source>
        <strain evidence="2">UCB-OBI-ISO-001</strain>
        <tissue evidence="2">Gonad</tissue>
    </source>
</reference>
<organism evidence="2">
    <name type="scientific">Octopus bimaculoides</name>
    <name type="common">California two-spotted octopus</name>
    <dbReference type="NCBI Taxonomy" id="37653"/>
    <lineage>
        <taxon>Eukaryota</taxon>
        <taxon>Metazoa</taxon>
        <taxon>Spiralia</taxon>
        <taxon>Lophotrochozoa</taxon>
        <taxon>Mollusca</taxon>
        <taxon>Cephalopoda</taxon>
        <taxon>Coleoidea</taxon>
        <taxon>Octopodiformes</taxon>
        <taxon>Octopoda</taxon>
        <taxon>Incirrata</taxon>
        <taxon>Octopodidae</taxon>
        <taxon>Octopus</taxon>
    </lineage>
</organism>
<dbReference type="AlphaFoldDB" id="A0A0L8HVB7"/>
<sequence>MFLLAPVSKDFSSTSTCLKKITTKKKKQKKKGKKIPILNLCLHSFICLACMHSIPIDHIYKYILVTIYKDSIVLWSL</sequence>
<dbReference type="EMBL" id="KQ417224">
    <property type="protein sequence ID" value="KOF93137.1"/>
    <property type="molecule type" value="Genomic_DNA"/>
</dbReference>
<keyword evidence="1" id="KW-0472">Membrane</keyword>
<feature type="transmembrane region" description="Helical" evidence="1">
    <location>
        <begin position="35"/>
        <end position="54"/>
    </location>
</feature>
<keyword evidence="1" id="KW-1133">Transmembrane helix</keyword>